<feature type="domain" description="RRM" evidence="13">
    <location>
        <begin position="15"/>
        <end position="88"/>
    </location>
</feature>
<dbReference type="InterPro" id="IPR012677">
    <property type="entry name" value="Nucleotide-bd_a/b_plait_sf"/>
</dbReference>
<keyword evidence="8" id="KW-0539">Nucleus</keyword>
<dbReference type="SUPFAM" id="SSF54928">
    <property type="entry name" value="RNA-binding domain, RBD"/>
    <property type="match status" value="3"/>
</dbReference>
<evidence type="ECO:0000256" key="2">
    <source>
        <dbReference type="ARBA" id="ARBA00008033"/>
    </source>
</evidence>
<dbReference type="Pfam" id="PF00076">
    <property type="entry name" value="RRM_1"/>
    <property type="match status" value="4"/>
</dbReference>
<dbReference type="GO" id="GO:0003700">
    <property type="term" value="F:DNA-binding transcription factor activity"/>
    <property type="evidence" value="ECO:0007669"/>
    <property type="project" value="InterPro"/>
</dbReference>
<evidence type="ECO:0000256" key="7">
    <source>
        <dbReference type="ARBA" id="ARBA00022884"/>
    </source>
</evidence>
<feature type="region of interest" description="Disordered" evidence="12">
    <location>
        <begin position="1513"/>
        <end position="1551"/>
    </location>
</feature>
<dbReference type="GO" id="GO:0005634">
    <property type="term" value="C:nucleus"/>
    <property type="evidence" value="ECO:0007669"/>
    <property type="project" value="UniProtKB-SubCell"/>
</dbReference>
<feature type="domain" description="RRM" evidence="13">
    <location>
        <begin position="297"/>
        <end position="373"/>
    </location>
</feature>
<dbReference type="CDD" id="cd12568">
    <property type="entry name" value="RRM3_MRD1"/>
    <property type="match status" value="1"/>
</dbReference>
<evidence type="ECO:0000313" key="16">
    <source>
        <dbReference type="Proteomes" id="UP001172102"/>
    </source>
</evidence>
<dbReference type="InterPro" id="IPR038096">
    <property type="entry name" value="TEA/ATTS_sf"/>
</dbReference>
<evidence type="ECO:0000256" key="8">
    <source>
        <dbReference type="ARBA" id="ARBA00023242"/>
    </source>
</evidence>
<feature type="region of interest" description="Disordered" evidence="12">
    <location>
        <begin position="136"/>
        <end position="155"/>
    </location>
</feature>
<evidence type="ECO:0000259" key="13">
    <source>
        <dbReference type="PROSITE" id="PS50102"/>
    </source>
</evidence>
<feature type="region of interest" description="Disordered" evidence="12">
    <location>
        <begin position="895"/>
        <end position="919"/>
    </location>
</feature>
<dbReference type="GO" id="GO:0006364">
    <property type="term" value="P:rRNA processing"/>
    <property type="evidence" value="ECO:0007669"/>
    <property type="project" value="UniProtKB-KW"/>
</dbReference>
<evidence type="ECO:0000256" key="5">
    <source>
        <dbReference type="ARBA" id="ARBA00022552"/>
    </source>
</evidence>
<feature type="compositionally biased region" description="Polar residues" evidence="12">
    <location>
        <begin position="1768"/>
        <end position="1782"/>
    </location>
</feature>
<feature type="DNA-binding region" description="TEA" evidence="11">
    <location>
        <begin position="1005"/>
        <end position="1093"/>
    </location>
</feature>
<proteinExistence type="inferred from homology"/>
<protein>
    <recommendedName>
        <fullName evidence="4">Multiple RNA-binding domain-containing protein 1</fullName>
    </recommendedName>
</protein>
<dbReference type="PANTHER" id="PTHR48025:SF1">
    <property type="entry name" value="RRM DOMAIN-CONTAINING PROTEIN"/>
    <property type="match status" value="1"/>
</dbReference>
<organism evidence="15 16">
    <name type="scientific">Lasiosphaeris hirsuta</name>
    <dbReference type="NCBI Taxonomy" id="260670"/>
    <lineage>
        <taxon>Eukaryota</taxon>
        <taxon>Fungi</taxon>
        <taxon>Dikarya</taxon>
        <taxon>Ascomycota</taxon>
        <taxon>Pezizomycotina</taxon>
        <taxon>Sordariomycetes</taxon>
        <taxon>Sordariomycetidae</taxon>
        <taxon>Sordariales</taxon>
        <taxon>Lasiosphaeriaceae</taxon>
        <taxon>Lasiosphaeris</taxon>
    </lineage>
</organism>
<feature type="compositionally biased region" description="Basic and acidic residues" evidence="12">
    <location>
        <begin position="1405"/>
        <end position="1415"/>
    </location>
</feature>
<evidence type="ECO:0000256" key="9">
    <source>
        <dbReference type="ARBA" id="ARBA00023274"/>
    </source>
</evidence>
<evidence type="ECO:0000256" key="3">
    <source>
        <dbReference type="ARBA" id="ARBA00008421"/>
    </source>
</evidence>
<dbReference type="CDD" id="cd12565">
    <property type="entry name" value="RRM1_MRD1"/>
    <property type="match status" value="1"/>
</dbReference>
<gene>
    <name evidence="15" type="ORF">B0H67DRAFT_597319</name>
</gene>
<evidence type="ECO:0000256" key="10">
    <source>
        <dbReference type="PROSITE-ProRule" id="PRU00176"/>
    </source>
</evidence>
<keyword evidence="5" id="KW-0698">rRNA processing</keyword>
<sequence length="1858" mass="205372">MSTSQAETMAGEETSRIFVKNLPPNITEADFRKHFSARGREVTDVKLIPLRRIGFIGYKSHEDAARAVKYFNRSFIRMSRVAVDFAKPVIPATSRISTVEAKEGTDATQKKRKRDAVNEADPKLQEFLEVMGHPLKKPRDQQDTNGSVQPAPPPVVPVVLAAEGSDDEYEDIPSRPSKRTHTEAESHEKAVATPQASLSLPALQHLDVAMGEVPQVIGDATDNDWLRSRTNRVLDLVDLDDPAFPIRPAAAVATAVPASGPPVASIAVEQAPNDEHEPTSRRDGDSDSPAVLIQDTARLFLRNLSYKVTEDDIRDHFGAFGTLEEINLPLDNKAQSKGFAMVQFEQSESAMAAFQTDGTIFQGRIIHILPAAAKRESRLDEFAISKLPLKKQHLLKKKAEAASTTFNWNSLFMSQDAVNTAIAERLGVTKHELLNPTDASAAVRQAVAETTVIQEAKAYFAANGVNIEAFKSQQRGDTSILVKNIRNTSIEELRQLFEEHGTVLRVLMPPSGTTAIVQFAQPAHCRAAFTRKAYSRFKESVLFLEKGPKALFADSVAPPEDHPAGVQKATVADLLERDDGGDQLEIGSLFVRNLNFSTTTDGLTDAFKPLEGFVSAKVKTKTDPKKPGQVLSMGFGFCAFKTKEHAQAALQIMDSTVLDGHRLIVKASHRGLDAAEEQRQKDLAKKNAGQRTKLVIKNLPFEVSKKDVRTLFGTCGRLVAIRIPQKLNHTSRGFAFAEFSTAKEALNALNSLKDTHLLGRRLVIDFAEADEVDPEEQIKAMEKKMQGQVNKVALQELTGRGRTKLNIGNDEDEDEGSVPFPCVLVCTLPPGPTRRASPTRLIDAFCHREECYGVAAGIYPNNQISKLILASPGPYVLKAQWLPILPSQCYSSTSEYETENGYGHPTSRPPLGESTGNARHSQCGTLIRTSYVQRLDPLSSMATSMPTPLLVPTQALGSTYDSPVLSRQQDRHQLENRLSRRRRDDANPLWTYWQQFETYRKKQDEKDNGEGQKKPWPQVLEWGFLDVPHIGRKKWSVRGKESPFGRNMLLCEYLWYYYLKSLPPNQSPDLELKRTRKQVSSHIQVVKNIFKNHRCCKEKEKGQDKGHIDSALLKRHPVMIALSEGRLPDERPNFDYFVRILALNDYIAVRPKRCWIFVSHPDVAVSEDGSGYLQASGDRLGRDKFPHLERNLEREKWAKEEQQIFKGALLHEFTKDMTQTFSSTLREATQGWETAFPDLHHRLETIVAANTHADPLAAESELDILHMHVMMDLNEKRRFPSQAELNSWVEINIEKPHLLNHRWKVETRLARPPELSYSNEDSGPELLYETSAEIAIQYQHRPGCDGSHRRGGDRCHCTSQHCRRDWVTVPFPADVWALTLSNCAEYPAHPQAAPRGRSRKAKMPVKREDDSDADPRPNTNNQPTQMDLMPKIAMVQEIWSRPSEASQERDVDSTEAQNNARWARRALMIWTFETAHSIDKEGKVRTAQGGKTTWRFLTILDPLSEYHLQNSVLGGLSGNRRGPRAYSDSATSARQAIPRGSASSTAIHDSIMSPNPTYHHLSASMSENFATGWETPDGLHLSASVAQAAYDAHLMAHSVPGSGITTPAGYGLPDGYGGHGGLATPPPTASLNSSFAHSFGGNSNNADHLTSYMATTVGMDHGSQALATTSLSHVADPYLTANPPGFDVASYNEAQNQMATWGGGSVTDIESGSWPNGQNTAWTASVAPPIIPSGGHEVHNSDSQGWVHVEDSSGVVVGSDLSRDWEEVTSNASTSVSEASTDPSHRAGYQQSVEDAAQTGDGYPDGAGHGREERGSISPSPPPQTSYPHGVKRSRSDSLDAASCLDYRALSMPKLTRR</sequence>
<reference evidence="15" key="1">
    <citation type="submission" date="2023-06" db="EMBL/GenBank/DDBJ databases">
        <title>Genome-scale phylogeny and comparative genomics of the fungal order Sordariales.</title>
        <authorList>
            <consortium name="Lawrence Berkeley National Laboratory"/>
            <person name="Hensen N."/>
            <person name="Bonometti L."/>
            <person name="Westerberg I."/>
            <person name="Brannstrom I.O."/>
            <person name="Guillou S."/>
            <person name="Cros-Aarteil S."/>
            <person name="Calhoun S."/>
            <person name="Haridas S."/>
            <person name="Kuo A."/>
            <person name="Mondo S."/>
            <person name="Pangilinan J."/>
            <person name="Riley R."/>
            <person name="Labutti K."/>
            <person name="Andreopoulos B."/>
            <person name="Lipzen A."/>
            <person name="Chen C."/>
            <person name="Yanf M."/>
            <person name="Daum C."/>
            <person name="Ng V."/>
            <person name="Clum A."/>
            <person name="Steindorff A."/>
            <person name="Ohm R."/>
            <person name="Martin F."/>
            <person name="Silar P."/>
            <person name="Natvig D."/>
            <person name="Lalanne C."/>
            <person name="Gautier V."/>
            <person name="Ament-Velasquez S.L."/>
            <person name="Kruys A."/>
            <person name="Hutchinson M.I."/>
            <person name="Powell A.J."/>
            <person name="Barry K."/>
            <person name="Miller A.N."/>
            <person name="Grigoriev I.V."/>
            <person name="Debuchy R."/>
            <person name="Gladieux P."/>
            <person name="Thoren M.H."/>
            <person name="Johannesson H."/>
        </authorList>
    </citation>
    <scope>NUCLEOTIDE SEQUENCE</scope>
    <source>
        <strain evidence="15">SMH4607-1</strain>
    </source>
</reference>
<evidence type="ECO:0000259" key="14">
    <source>
        <dbReference type="PROSITE" id="PS51088"/>
    </source>
</evidence>
<dbReference type="Gene3D" id="3.30.70.330">
    <property type="match status" value="5"/>
</dbReference>
<keyword evidence="6" id="KW-0677">Repeat</keyword>
<accession>A0AA40EDL3</accession>
<evidence type="ECO:0000256" key="4">
    <source>
        <dbReference type="ARBA" id="ARBA00013428"/>
    </source>
</evidence>
<evidence type="ECO:0000256" key="1">
    <source>
        <dbReference type="ARBA" id="ARBA00004123"/>
    </source>
</evidence>
<dbReference type="EMBL" id="JAUKUA010000001">
    <property type="protein sequence ID" value="KAK0731433.1"/>
    <property type="molecule type" value="Genomic_DNA"/>
</dbReference>
<feature type="region of interest" description="Disordered" evidence="12">
    <location>
        <begin position="1766"/>
        <end position="1858"/>
    </location>
</feature>
<comment type="caution">
    <text evidence="15">The sequence shown here is derived from an EMBL/GenBank/DDBJ whole genome shotgun (WGS) entry which is preliminary data.</text>
</comment>
<feature type="region of interest" description="Disordered" evidence="12">
    <location>
        <begin position="100"/>
        <end position="120"/>
    </location>
</feature>
<feature type="compositionally biased region" description="Basic and acidic residues" evidence="12">
    <location>
        <begin position="180"/>
        <end position="190"/>
    </location>
</feature>
<feature type="compositionally biased region" description="Polar residues" evidence="12">
    <location>
        <begin position="1541"/>
        <end position="1551"/>
    </location>
</feature>
<dbReference type="InterPro" id="IPR035979">
    <property type="entry name" value="RBD_domain_sf"/>
</dbReference>
<feature type="domain" description="RRM" evidence="13">
    <location>
        <begin position="587"/>
        <end position="670"/>
    </location>
</feature>
<dbReference type="PROSITE" id="PS51088">
    <property type="entry name" value="TEA_2"/>
    <property type="match status" value="1"/>
</dbReference>
<keyword evidence="9" id="KW-0687">Ribonucleoprotein</keyword>
<comment type="subcellular location">
    <subcellularLocation>
        <location evidence="1">Nucleus</location>
    </subcellularLocation>
</comment>
<dbReference type="GO" id="GO:1990904">
    <property type="term" value="C:ribonucleoprotein complex"/>
    <property type="evidence" value="ECO:0007669"/>
    <property type="project" value="UniProtKB-KW"/>
</dbReference>
<dbReference type="Pfam" id="PF01285">
    <property type="entry name" value="TEA"/>
    <property type="match status" value="1"/>
</dbReference>
<comment type="similarity">
    <text evidence="3">Belongs to the TEC1 family.</text>
</comment>
<dbReference type="InterPro" id="IPR034482">
    <property type="entry name" value="Mrd1_RRM3"/>
</dbReference>
<dbReference type="Proteomes" id="UP001172102">
    <property type="component" value="Unassembled WGS sequence"/>
</dbReference>
<feature type="region of interest" description="Disordered" evidence="12">
    <location>
        <begin position="165"/>
        <end position="196"/>
    </location>
</feature>
<dbReference type="PROSITE" id="PS50102">
    <property type="entry name" value="RRM"/>
    <property type="match status" value="4"/>
</dbReference>
<keyword evidence="16" id="KW-1185">Reference proteome</keyword>
<dbReference type="InterPro" id="IPR000818">
    <property type="entry name" value="TEA/ATTS_dom"/>
</dbReference>
<dbReference type="SMART" id="SM00426">
    <property type="entry name" value="TEA"/>
    <property type="match status" value="1"/>
</dbReference>
<dbReference type="SMART" id="SM00360">
    <property type="entry name" value="RRM"/>
    <property type="match status" value="5"/>
</dbReference>
<feature type="region of interest" description="Disordered" evidence="12">
    <location>
        <begin position="1387"/>
        <end position="1426"/>
    </location>
</feature>
<comment type="similarity">
    <text evidence="2">Belongs to the RRM MRD1 family.</text>
</comment>
<keyword evidence="7 10" id="KW-0694">RNA-binding</keyword>
<feature type="domain" description="RRM" evidence="13">
    <location>
        <begin position="692"/>
        <end position="769"/>
    </location>
</feature>
<feature type="domain" description="TEA" evidence="14">
    <location>
        <begin position="1005"/>
        <end position="1093"/>
    </location>
</feature>
<evidence type="ECO:0000256" key="6">
    <source>
        <dbReference type="ARBA" id="ARBA00022737"/>
    </source>
</evidence>
<dbReference type="InterPro" id="IPR000504">
    <property type="entry name" value="RRM_dom"/>
</dbReference>
<dbReference type="PANTHER" id="PTHR48025">
    <property type="entry name" value="OS02G0815200 PROTEIN"/>
    <property type="match status" value="1"/>
</dbReference>
<dbReference type="Gene3D" id="6.10.20.40">
    <property type="entry name" value="TEA/ATTS domain"/>
    <property type="match status" value="1"/>
</dbReference>
<dbReference type="GO" id="GO:0003729">
    <property type="term" value="F:mRNA binding"/>
    <property type="evidence" value="ECO:0007669"/>
    <property type="project" value="TreeGrafter"/>
</dbReference>
<name>A0AA40EDL3_9PEZI</name>
<evidence type="ECO:0000256" key="11">
    <source>
        <dbReference type="PROSITE-ProRule" id="PRU00505"/>
    </source>
</evidence>
<evidence type="ECO:0000256" key="12">
    <source>
        <dbReference type="SAM" id="MobiDB-lite"/>
    </source>
</evidence>
<dbReference type="InterPro" id="IPR050502">
    <property type="entry name" value="Euk_RNA-bind_prot"/>
</dbReference>
<evidence type="ECO:0000313" key="15">
    <source>
        <dbReference type="EMBL" id="KAK0731433.1"/>
    </source>
</evidence>